<keyword evidence="10" id="KW-0175">Coiled coil</keyword>
<sequence>MIFDLSIKNFILIDEVNLEFKNKFNIITGETGAGKSIVFKAIDIVLGAKANKDLLKDKEKSSYIQISFDITNRENLRNELEALGYSIDDDTIVFSREIKPSGKTISRINSLVTSISVIKSLRNKLIEITSQNEQQNLLKKNNHIVFLDKFINENISSILLDVEATYGEILEKRKALLTLSLSNEEIQRNLDVCLFQLNDIEEVDFKENEENILEEKYNYIKNFEIITNTIEDTKDKLFSENGVISLVDSVKNSLVKITNYDTKISSFNEQIANIYFTLESLKSDIRNYSDNLTYDKEELFNIENRLDQINKIKRKYGKTFEDIFLFKQNLISQIQNYQTINDRRKTINRELDEKKEIYNVLATKLSNLRKKGAIEFIKNISDELLSLNMKNVVFDINFKVKDEISKNGIDDIEFFISTNLGQALTGLSKIVSGGELSRIMLAIKTITNDESDVLTLIFDEIDSGISGKTAAVVGSKINAISKRFQVISVTHLPQIAVFANNHIYIEKNEEENSTSASVRLLEDKEKINEIARMLSGENVTRNSIINAKELLQNAREK</sequence>
<dbReference type="FunFam" id="3.40.50.300:FF:000356">
    <property type="entry name" value="DNA repair protein RecN"/>
    <property type="match status" value="1"/>
</dbReference>
<evidence type="ECO:0000256" key="8">
    <source>
        <dbReference type="ARBA" id="ARBA00033408"/>
    </source>
</evidence>
<reference evidence="12 13" key="1">
    <citation type="submission" date="2023-08" db="EMBL/GenBank/DDBJ databases">
        <title>Helicovermis profunda gen. nov., sp. nov., a novel mesophilic, fermentative bacterium within the Bacillota from a deep-sea hydrothermal vent chimney.</title>
        <authorList>
            <person name="Miyazaki U."/>
            <person name="Mizutani D."/>
            <person name="Hashimoto Y."/>
            <person name="Tame A."/>
            <person name="Sawayama S."/>
            <person name="Miyazaki J."/>
            <person name="Takai K."/>
            <person name="Nakagawa S."/>
        </authorList>
    </citation>
    <scope>NUCLEOTIDE SEQUENCE [LARGE SCALE GENOMIC DNA]</scope>
    <source>
        <strain evidence="12 13">S502</strain>
    </source>
</reference>
<dbReference type="NCBIfam" id="TIGR00634">
    <property type="entry name" value="recN"/>
    <property type="match status" value="1"/>
</dbReference>
<dbReference type="RefSeq" id="WP_338537297.1">
    <property type="nucleotide sequence ID" value="NZ_AP028654.1"/>
</dbReference>
<proteinExistence type="inferred from homology"/>
<dbReference type="GO" id="GO:0006310">
    <property type="term" value="P:DNA recombination"/>
    <property type="evidence" value="ECO:0007669"/>
    <property type="project" value="InterPro"/>
</dbReference>
<feature type="domain" description="RecF/RecN/SMC N-terminal" evidence="11">
    <location>
        <begin position="4"/>
        <end position="511"/>
    </location>
</feature>
<dbReference type="CDD" id="cd03241">
    <property type="entry name" value="ABC_RecN"/>
    <property type="match status" value="1"/>
</dbReference>
<evidence type="ECO:0000256" key="7">
    <source>
        <dbReference type="ARBA" id="ARBA00023204"/>
    </source>
</evidence>
<evidence type="ECO:0000313" key="13">
    <source>
        <dbReference type="Proteomes" id="UP001321786"/>
    </source>
</evidence>
<evidence type="ECO:0000256" key="9">
    <source>
        <dbReference type="PIRNR" id="PIRNR003128"/>
    </source>
</evidence>
<feature type="coiled-coil region" evidence="10">
    <location>
        <begin position="337"/>
        <end position="371"/>
    </location>
</feature>
<dbReference type="PANTHER" id="PTHR11059:SF0">
    <property type="entry name" value="DNA REPAIR PROTEIN RECN"/>
    <property type="match status" value="1"/>
</dbReference>
<evidence type="ECO:0000313" key="12">
    <source>
        <dbReference type="EMBL" id="BEP29003.1"/>
    </source>
</evidence>
<evidence type="ECO:0000256" key="6">
    <source>
        <dbReference type="ARBA" id="ARBA00022840"/>
    </source>
</evidence>
<keyword evidence="7 9" id="KW-0234">DNA repair</keyword>
<dbReference type="InterPro" id="IPR003395">
    <property type="entry name" value="RecF/RecN/SMC_N"/>
</dbReference>
<dbReference type="SUPFAM" id="SSF52540">
    <property type="entry name" value="P-loop containing nucleoside triphosphate hydrolases"/>
    <property type="match status" value="1"/>
</dbReference>
<evidence type="ECO:0000256" key="2">
    <source>
        <dbReference type="ARBA" id="ARBA00009441"/>
    </source>
</evidence>
<comment type="similarity">
    <text evidence="2 9">Belongs to the RecN family.</text>
</comment>
<organism evidence="12 13">
    <name type="scientific">Helicovermis profundi</name>
    <dbReference type="NCBI Taxonomy" id="3065157"/>
    <lineage>
        <taxon>Bacteria</taxon>
        <taxon>Bacillati</taxon>
        <taxon>Bacillota</taxon>
        <taxon>Clostridia</taxon>
        <taxon>Helicovermis</taxon>
    </lineage>
</organism>
<evidence type="ECO:0000256" key="5">
    <source>
        <dbReference type="ARBA" id="ARBA00022763"/>
    </source>
</evidence>
<dbReference type="EMBL" id="AP028654">
    <property type="protein sequence ID" value="BEP29003.1"/>
    <property type="molecule type" value="Genomic_DNA"/>
</dbReference>
<evidence type="ECO:0000259" key="11">
    <source>
        <dbReference type="Pfam" id="PF02463"/>
    </source>
</evidence>
<gene>
    <name evidence="12" type="primary">recN</name>
    <name evidence="12" type="ORF">HLPR_13340</name>
</gene>
<dbReference type="GO" id="GO:0009432">
    <property type="term" value="P:SOS response"/>
    <property type="evidence" value="ECO:0007669"/>
    <property type="project" value="TreeGrafter"/>
</dbReference>
<evidence type="ECO:0000256" key="3">
    <source>
        <dbReference type="ARBA" id="ARBA00021315"/>
    </source>
</evidence>
<dbReference type="PANTHER" id="PTHR11059">
    <property type="entry name" value="DNA REPAIR PROTEIN RECN"/>
    <property type="match status" value="1"/>
</dbReference>
<dbReference type="Proteomes" id="UP001321786">
    <property type="component" value="Chromosome"/>
</dbReference>
<dbReference type="GO" id="GO:0043590">
    <property type="term" value="C:bacterial nucleoid"/>
    <property type="evidence" value="ECO:0007669"/>
    <property type="project" value="TreeGrafter"/>
</dbReference>
<dbReference type="GO" id="GO:0005524">
    <property type="term" value="F:ATP binding"/>
    <property type="evidence" value="ECO:0007669"/>
    <property type="project" value="UniProtKB-KW"/>
</dbReference>
<dbReference type="KEGG" id="hprf:HLPR_13340"/>
<keyword evidence="13" id="KW-1185">Reference proteome</keyword>
<protein>
    <recommendedName>
        <fullName evidence="3 9">DNA repair protein RecN</fullName>
    </recommendedName>
    <alternativeName>
        <fullName evidence="8 9">Recombination protein N</fullName>
    </alternativeName>
</protein>
<comment type="function">
    <text evidence="1 9">May be involved in recombinational repair of damaged DNA.</text>
</comment>
<keyword evidence="4" id="KW-0547">Nucleotide-binding</keyword>
<evidence type="ECO:0000256" key="1">
    <source>
        <dbReference type="ARBA" id="ARBA00003618"/>
    </source>
</evidence>
<evidence type="ECO:0000256" key="4">
    <source>
        <dbReference type="ARBA" id="ARBA00022741"/>
    </source>
</evidence>
<name>A0AAU9E3N9_9FIRM</name>
<keyword evidence="6" id="KW-0067">ATP-binding</keyword>
<dbReference type="AlphaFoldDB" id="A0AAU9E3N9"/>
<evidence type="ECO:0000256" key="10">
    <source>
        <dbReference type="SAM" id="Coils"/>
    </source>
</evidence>
<dbReference type="InterPro" id="IPR004604">
    <property type="entry name" value="DNA_recomb/repair_RecN"/>
</dbReference>
<keyword evidence="5 9" id="KW-0227">DNA damage</keyword>
<dbReference type="PIRSF" id="PIRSF003128">
    <property type="entry name" value="RecN"/>
    <property type="match status" value="1"/>
</dbReference>
<dbReference type="Pfam" id="PF02463">
    <property type="entry name" value="SMC_N"/>
    <property type="match status" value="1"/>
</dbReference>
<dbReference type="Gene3D" id="3.40.50.300">
    <property type="entry name" value="P-loop containing nucleotide triphosphate hydrolases"/>
    <property type="match status" value="2"/>
</dbReference>
<accession>A0AAU9E3N9</accession>
<dbReference type="GO" id="GO:0006281">
    <property type="term" value="P:DNA repair"/>
    <property type="evidence" value="ECO:0007669"/>
    <property type="project" value="UniProtKB-KW"/>
</dbReference>
<dbReference type="InterPro" id="IPR027417">
    <property type="entry name" value="P-loop_NTPase"/>
</dbReference>